<evidence type="ECO:0000256" key="1">
    <source>
        <dbReference type="SAM" id="MobiDB-lite"/>
    </source>
</evidence>
<dbReference type="AlphaFoldDB" id="A0A8D8Q1T9"/>
<protein>
    <submittedName>
        <fullName evidence="2">Uncharacterized protein</fullName>
    </submittedName>
</protein>
<proteinExistence type="predicted"/>
<name>A0A8D8Q1T9_9HEMI</name>
<evidence type="ECO:0000313" key="2">
    <source>
        <dbReference type="EMBL" id="CAG6622419.1"/>
    </source>
</evidence>
<accession>A0A8D8Q1T9</accession>
<feature type="compositionally biased region" description="Polar residues" evidence="1">
    <location>
        <begin position="1"/>
        <end position="22"/>
    </location>
</feature>
<feature type="compositionally biased region" description="Low complexity" evidence="1">
    <location>
        <begin position="42"/>
        <end position="54"/>
    </location>
</feature>
<organism evidence="2">
    <name type="scientific">Cacopsylla melanoneura</name>
    <dbReference type="NCBI Taxonomy" id="428564"/>
    <lineage>
        <taxon>Eukaryota</taxon>
        <taxon>Metazoa</taxon>
        <taxon>Ecdysozoa</taxon>
        <taxon>Arthropoda</taxon>
        <taxon>Hexapoda</taxon>
        <taxon>Insecta</taxon>
        <taxon>Pterygota</taxon>
        <taxon>Neoptera</taxon>
        <taxon>Paraneoptera</taxon>
        <taxon>Hemiptera</taxon>
        <taxon>Sternorrhyncha</taxon>
        <taxon>Psylloidea</taxon>
        <taxon>Psyllidae</taxon>
        <taxon>Psyllinae</taxon>
        <taxon>Cacopsylla</taxon>
    </lineage>
</organism>
<dbReference type="EMBL" id="HBUF01052527">
    <property type="protein sequence ID" value="CAG6622419.1"/>
    <property type="molecule type" value="Transcribed_RNA"/>
</dbReference>
<sequence length="109" mass="11973">MENSRNEPASDNINGVNGTTDAQARGVAPGRETEVIPVVIMQNPPNTTTTQSSSLDSNQSLTLSQNGLSNATPSSHPANNTRQKWRIEDYREVMRCYFSTAHILRKVLS</sequence>
<feature type="compositionally biased region" description="Polar residues" evidence="1">
    <location>
        <begin position="55"/>
        <end position="82"/>
    </location>
</feature>
<reference evidence="2" key="1">
    <citation type="submission" date="2021-05" db="EMBL/GenBank/DDBJ databases">
        <authorList>
            <person name="Alioto T."/>
            <person name="Alioto T."/>
            <person name="Gomez Garrido J."/>
        </authorList>
    </citation>
    <scope>NUCLEOTIDE SEQUENCE</scope>
</reference>
<feature type="region of interest" description="Disordered" evidence="1">
    <location>
        <begin position="1"/>
        <end position="85"/>
    </location>
</feature>